<sequence length="241" mass="25050">MCIALGMHACVCVCLCGVLTGPSGAWGHHPRPSGAKSVANTLRRRGAPVRAGTHAAANGLSLAPPPPPGSQAPGGKHFARRTRGQTRTGGARPGGSRQTRVPPRRGISSARPASCGCLGAGWPAEACGGCLVADLPLPAPGPGGRTRRIRVRVCKQWPLGGAQIERAPRQRRMRGSGRVGGARGVAMMSARRGTHVCQCVRGHVRGGGSDVHANSRPPGMCISRSIRHRHPPPRVVRRALT</sequence>
<name>A0A058Z0P2_FONAL</name>
<feature type="compositionally biased region" description="Basic residues" evidence="1">
    <location>
        <begin position="225"/>
        <end position="241"/>
    </location>
</feature>
<feature type="region of interest" description="Disordered" evidence="1">
    <location>
        <begin position="47"/>
        <end position="112"/>
    </location>
</feature>
<evidence type="ECO:0000313" key="4">
    <source>
        <dbReference type="Proteomes" id="UP000030693"/>
    </source>
</evidence>
<dbReference type="GeneID" id="20530295"/>
<evidence type="ECO:0000256" key="1">
    <source>
        <dbReference type="SAM" id="MobiDB-lite"/>
    </source>
</evidence>
<reference evidence="3" key="1">
    <citation type="submission" date="2013-04" db="EMBL/GenBank/DDBJ databases">
        <title>The Genome Sequence of Fonticula alba ATCC 38817.</title>
        <authorList>
            <consortium name="The Broad Institute Genomics Platform"/>
            <person name="Russ C."/>
            <person name="Cuomo C."/>
            <person name="Burger G."/>
            <person name="Gray M.W."/>
            <person name="Holland P.W.H."/>
            <person name="King N."/>
            <person name="Lang F.B.F."/>
            <person name="Roger A.J."/>
            <person name="Ruiz-Trillo I."/>
            <person name="Brown M."/>
            <person name="Walker B."/>
            <person name="Young S."/>
            <person name="Zeng Q."/>
            <person name="Gargeya S."/>
            <person name="Fitzgerald M."/>
            <person name="Haas B."/>
            <person name="Abouelleil A."/>
            <person name="Allen A.W."/>
            <person name="Alvarado L."/>
            <person name="Arachchi H.M."/>
            <person name="Berlin A.M."/>
            <person name="Chapman S.B."/>
            <person name="Gainer-Dewar J."/>
            <person name="Goldberg J."/>
            <person name="Griggs A."/>
            <person name="Gujja S."/>
            <person name="Hansen M."/>
            <person name="Howarth C."/>
            <person name="Imamovic A."/>
            <person name="Ireland A."/>
            <person name="Larimer J."/>
            <person name="McCowan C."/>
            <person name="Murphy C."/>
            <person name="Pearson M."/>
            <person name="Poon T.W."/>
            <person name="Priest M."/>
            <person name="Roberts A."/>
            <person name="Saif S."/>
            <person name="Shea T."/>
            <person name="Sisk P."/>
            <person name="Sykes S."/>
            <person name="Wortman J."/>
            <person name="Nusbaum C."/>
            <person name="Birren B."/>
        </authorList>
    </citation>
    <scope>NUCLEOTIDE SEQUENCE [LARGE SCALE GENOMIC DNA]</scope>
    <source>
        <strain evidence="3">ATCC 38817</strain>
    </source>
</reference>
<gene>
    <name evidence="3" type="ORF">H696_05570</name>
</gene>
<feature type="signal peptide" evidence="2">
    <location>
        <begin position="1"/>
        <end position="27"/>
    </location>
</feature>
<evidence type="ECO:0000313" key="3">
    <source>
        <dbReference type="EMBL" id="KCV67839.1"/>
    </source>
</evidence>
<keyword evidence="4" id="KW-1185">Reference proteome</keyword>
<keyword evidence="2" id="KW-0732">Signal</keyword>
<proteinExistence type="predicted"/>
<dbReference type="RefSeq" id="XP_009497659.1">
    <property type="nucleotide sequence ID" value="XM_009499384.1"/>
</dbReference>
<feature type="chain" id="PRO_5001571613" description="Secreted protein" evidence="2">
    <location>
        <begin position="28"/>
        <end position="241"/>
    </location>
</feature>
<evidence type="ECO:0000256" key="2">
    <source>
        <dbReference type="SAM" id="SignalP"/>
    </source>
</evidence>
<dbReference type="AlphaFoldDB" id="A0A058Z0P2"/>
<feature type="region of interest" description="Disordered" evidence="1">
    <location>
        <begin position="208"/>
        <end position="241"/>
    </location>
</feature>
<dbReference type="Proteomes" id="UP000030693">
    <property type="component" value="Unassembled WGS sequence"/>
</dbReference>
<evidence type="ECO:0008006" key="5">
    <source>
        <dbReference type="Google" id="ProtNLM"/>
    </source>
</evidence>
<dbReference type="EMBL" id="KB932212">
    <property type="protein sequence ID" value="KCV67839.1"/>
    <property type="molecule type" value="Genomic_DNA"/>
</dbReference>
<organism evidence="3">
    <name type="scientific">Fonticula alba</name>
    <name type="common">Slime mold</name>
    <dbReference type="NCBI Taxonomy" id="691883"/>
    <lineage>
        <taxon>Eukaryota</taxon>
        <taxon>Rotosphaerida</taxon>
        <taxon>Fonticulaceae</taxon>
        <taxon>Fonticula</taxon>
    </lineage>
</organism>
<accession>A0A058Z0P2</accession>
<protein>
    <recommendedName>
        <fullName evidence="5">Secreted protein</fullName>
    </recommendedName>
</protein>